<organism evidence="9 10">
    <name type="scientific">Salana multivorans</name>
    <dbReference type="NCBI Taxonomy" id="120377"/>
    <lineage>
        <taxon>Bacteria</taxon>
        <taxon>Bacillati</taxon>
        <taxon>Actinomycetota</taxon>
        <taxon>Actinomycetes</taxon>
        <taxon>Micrococcales</taxon>
        <taxon>Beutenbergiaceae</taxon>
        <taxon>Salana</taxon>
    </lineage>
</organism>
<dbReference type="InterPro" id="IPR010432">
    <property type="entry name" value="RDD"/>
</dbReference>
<keyword evidence="4 7" id="KW-1133">Transmembrane helix</keyword>
<dbReference type="Proteomes" id="UP000275356">
    <property type="component" value="Unassembled WGS sequence"/>
</dbReference>
<reference evidence="9 10" key="1">
    <citation type="submission" date="2018-11" db="EMBL/GenBank/DDBJ databases">
        <title>Sequencing the genomes of 1000 actinobacteria strains.</title>
        <authorList>
            <person name="Klenk H.-P."/>
        </authorList>
    </citation>
    <scope>NUCLEOTIDE SEQUENCE [LARGE SCALE GENOMIC DNA]</scope>
    <source>
        <strain evidence="9 10">DSM 13521</strain>
    </source>
</reference>
<dbReference type="RefSeq" id="WP_123740640.1">
    <property type="nucleotide sequence ID" value="NZ_RKHQ01000002.1"/>
</dbReference>
<evidence type="ECO:0000313" key="9">
    <source>
        <dbReference type="EMBL" id="ROR93728.1"/>
    </source>
</evidence>
<feature type="transmembrane region" description="Helical" evidence="7">
    <location>
        <begin position="53"/>
        <end position="76"/>
    </location>
</feature>
<sequence>MPSPSTGSGPARPADVTEPGAHLGRRLGALVIDWVIASLISAGFFQYHPMATLAVFGAMTFLLLATLGATIGHRLFGLRVYRMATGTAPIGPVQSLIRTACLLLLIPVAVAGADGRGLHDTWAGTFIDRFAARATPPSAPSGPRPGPSASSRG</sequence>
<feature type="compositionally biased region" description="Pro residues" evidence="6">
    <location>
        <begin position="137"/>
        <end position="146"/>
    </location>
</feature>
<keyword evidence="3 7" id="KW-0812">Transmembrane</keyword>
<evidence type="ECO:0000259" key="8">
    <source>
        <dbReference type="Pfam" id="PF06271"/>
    </source>
</evidence>
<evidence type="ECO:0000256" key="2">
    <source>
        <dbReference type="ARBA" id="ARBA00022475"/>
    </source>
</evidence>
<dbReference type="EMBL" id="RKHQ01000002">
    <property type="protein sequence ID" value="ROR93728.1"/>
    <property type="molecule type" value="Genomic_DNA"/>
</dbReference>
<keyword evidence="5 7" id="KW-0472">Membrane</keyword>
<feature type="domain" description="RDD" evidence="8">
    <location>
        <begin position="21"/>
        <end position="123"/>
    </location>
</feature>
<dbReference type="Pfam" id="PF06271">
    <property type="entry name" value="RDD"/>
    <property type="match status" value="1"/>
</dbReference>
<evidence type="ECO:0000256" key="4">
    <source>
        <dbReference type="ARBA" id="ARBA00022989"/>
    </source>
</evidence>
<dbReference type="InterPro" id="IPR051791">
    <property type="entry name" value="Pra-immunoreactive"/>
</dbReference>
<evidence type="ECO:0000256" key="1">
    <source>
        <dbReference type="ARBA" id="ARBA00004651"/>
    </source>
</evidence>
<feature type="region of interest" description="Disordered" evidence="6">
    <location>
        <begin position="133"/>
        <end position="153"/>
    </location>
</feature>
<evidence type="ECO:0000256" key="6">
    <source>
        <dbReference type="SAM" id="MobiDB-lite"/>
    </source>
</evidence>
<comment type="subcellular location">
    <subcellularLocation>
        <location evidence="1">Cell membrane</location>
        <topology evidence="1">Multi-pass membrane protein</topology>
    </subcellularLocation>
</comment>
<dbReference type="OrthoDB" id="5187110at2"/>
<accession>A0A3N2D247</accession>
<evidence type="ECO:0000256" key="3">
    <source>
        <dbReference type="ARBA" id="ARBA00022692"/>
    </source>
</evidence>
<gene>
    <name evidence="9" type="ORF">EDD28_3150</name>
</gene>
<name>A0A3N2D247_9MICO</name>
<keyword evidence="10" id="KW-1185">Reference proteome</keyword>
<dbReference type="PANTHER" id="PTHR36115">
    <property type="entry name" value="PROLINE-RICH ANTIGEN HOMOLOG-RELATED"/>
    <property type="match status" value="1"/>
</dbReference>
<dbReference type="PANTHER" id="PTHR36115:SF6">
    <property type="entry name" value="PROLINE-RICH ANTIGEN HOMOLOG"/>
    <property type="match status" value="1"/>
</dbReference>
<evidence type="ECO:0000256" key="7">
    <source>
        <dbReference type="SAM" id="Phobius"/>
    </source>
</evidence>
<evidence type="ECO:0000313" key="10">
    <source>
        <dbReference type="Proteomes" id="UP000275356"/>
    </source>
</evidence>
<dbReference type="GO" id="GO:0005886">
    <property type="term" value="C:plasma membrane"/>
    <property type="evidence" value="ECO:0007669"/>
    <property type="project" value="UniProtKB-SubCell"/>
</dbReference>
<dbReference type="AlphaFoldDB" id="A0A3N2D247"/>
<comment type="caution">
    <text evidence="9">The sequence shown here is derived from an EMBL/GenBank/DDBJ whole genome shotgun (WGS) entry which is preliminary data.</text>
</comment>
<keyword evidence="2" id="KW-1003">Cell membrane</keyword>
<protein>
    <submittedName>
        <fullName evidence="9">RDD family protein</fullName>
    </submittedName>
</protein>
<proteinExistence type="predicted"/>
<evidence type="ECO:0000256" key="5">
    <source>
        <dbReference type="ARBA" id="ARBA00023136"/>
    </source>
</evidence>